<organism evidence="1">
    <name type="scientific">marine sediment metagenome</name>
    <dbReference type="NCBI Taxonomy" id="412755"/>
    <lineage>
        <taxon>unclassified sequences</taxon>
        <taxon>metagenomes</taxon>
        <taxon>ecological metagenomes</taxon>
    </lineage>
</organism>
<proteinExistence type="predicted"/>
<accession>A0A0F9MWU0</accession>
<name>A0A0F9MWU0_9ZZZZ</name>
<sequence>MINLSILIEYLKNNSMFNDFRLVYKHNGRTGHQWIAVVRLSPSQLKNKSWVDVGNRHDTSIGSNDDYYPHAWADTADQVIINLYEQLIQKEVIDRL</sequence>
<dbReference type="AlphaFoldDB" id="A0A0F9MWU0"/>
<dbReference type="EMBL" id="LAZR01004984">
    <property type="protein sequence ID" value="KKN03887.1"/>
    <property type="molecule type" value="Genomic_DNA"/>
</dbReference>
<comment type="caution">
    <text evidence="1">The sequence shown here is derived from an EMBL/GenBank/DDBJ whole genome shotgun (WGS) entry which is preliminary data.</text>
</comment>
<protein>
    <submittedName>
        <fullName evidence="1">Uncharacterized protein</fullName>
    </submittedName>
</protein>
<gene>
    <name evidence="1" type="ORF">LCGC14_1103170</name>
</gene>
<evidence type="ECO:0000313" key="1">
    <source>
        <dbReference type="EMBL" id="KKN03887.1"/>
    </source>
</evidence>
<reference evidence="1" key="1">
    <citation type="journal article" date="2015" name="Nature">
        <title>Complex archaea that bridge the gap between prokaryotes and eukaryotes.</title>
        <authorList>
            <person name="Spang A."/>
            <person name="Saw J.H."/>
            <person name="Jorgensen S.L."/>
            <person name="Zaremba-Niedzwiedzka K."/>
            <person name="Martijn J."/>
            <person name="Lind A.E."/>
            <person name="van Eijk R."/>
            <person name="Schleper C."/>
            <person name="Guy L."/>
            <person name="Ettema T.J."/>
        </authorList>
    </citation>
    <scope>NUCLEOTIDE SEQUENCE</scope>
</reference>